<keyword evidence="2" id="KW-0540">Nuclease</keyword>
<keyword evidence="3" id="KW-1185">Reference proteome</keyword>
<dbReference type="InterPro" id="IPR011335">
    <property type="entry name" value="Restrct_endonuc-II-like"/>
</dbReference>
<evidence type="ECO:0000313" key="2">
    <source>
        <dbReference type="EMBL" id="MXV16211.1"/>
    </source>
</evidence>
<evidence type="ECO:0000313" key="3">
    <source>
        <dbReference type="Proteomes" id="UP000451233"/>
    </source>
</evidence>
<reference evidence="2 3" key="1">
    <citation type="submission" date="2019-11" db="EMBL/GenBank/DDBJ databases">
        <title>Pedobacter sp. HMF7056 Genome sequencing and assembly.</title>
        <authorList>
            <person name="Kang H."/>
            <person name="Kim H."/>
            <person name="Joh K."/>
        </authorList>
    </citation>
    <scope>NUCLEOTIDE SEQUENCE [LARGE SCALE GENOMIC DNA]</scope>
    <source>
        <strain evidence="2 3">HMF7056</strain>
    </source>
</reference>
<dbReference type="EMBL" id="WVHS01000003">
    <property type="protein sequence ID" value="MXV16211.1"/>
    <property type="molecule type" value="Genomic_DNA"/>
</dbReference>
<gene>
    <name evidence="2" type="ORF">GS398_12925</name>
</gene>
<proteinExistence type="predicted"/>
<dbReference type="SUPFAM" id="SSF52980">
    <property type="entry name" value="Restriction endonuclease-like"/>
    <property type="match status" value="1"/>
</dbReference>
<dbReference type="PANTHER" id="PTHR36558:SF1">
    <property type="entry name" value="RESTRICTION ENDONUCLEASE DOMAIN-CONTAINING PROTEIN-RELATED"/>
    <property type="match status" value="1"/>
</dbReference>
<dbReference type="GO" id="GO:0004519">
    <property type="term" value="F:endonuclease activity"/>
    <property type="evidence" value="ECO:0007669"/>
    <property type="project" value="UniProtKB-KW"/>
</dbReference>
<feature type="domain" description="Putative restriction endonuclease" evidence="1">
    <location>
        <begin position="43"/>
        <end position="205"/>
    </location>
</feature>
<dbReference type="InterPro" id="IPR008538">
    <property type="entry name" value="Uma2"/>
</dbReference>
<dbReference type="InterPro" id="IPR012296">
    <property type="entry name" value="Nuclease_put_TT1808"/>
</dbReference>
<comment type="caution">
    <text evidence="2">The sequence shown here is derived from an EMBL/GenBank/DDBJ whole genome shotgun (WGS) entry which is preliminary data.</text>
</comment>
<dbReference type="Pfam" id="PF05685">
    <property type="entry name" value="Uma2"/>
    <property type="match status" value="1"/>
</dbReference>
<dbReference type="RefSeq" id="WP_160907224.1">
    <property type="nucleotide sequence ID" value="NZ_WVHS01000003.1"/>
</dbReference>
<dbReference type="Gene3D" id="3.90.1570.10">
    <property type="entry name" value="tt1808, chain A"/>
    <property type="match status" value="1"/>
</dbReference>
<sequence length="222" mass="25844">MKNEEVEKYEEDHDQVPYLYGEPPLHELNEPAPDYLSRSYTMEEYFGLEGSSEEKHEFFRGEVFVMQPPRLTHNLIVMNVSALLMQKLAGKGCRPHNSNQRLHIPANTLCTYPDISVVCGKVQTLNNDEWNLLNPTVIFEVLSHSTRNYDRVRKFILYQSIPTLREYVLIDSEAIATEVYQVNGNGNWGMLRCNEPDKWIYLESIRVRLSLKKIYEGTKLVT</sequence>
<dbReference type="AlphaFoldDB" id="A0A7K1XYY7"/>
<keyword evidence="2" id="KW-0378">Hydrolase</keyword>
<name>A0A7K1XYY7_9SPHI</name>
<evidence type="ECO:0000259" key="1">
    <source>
        <dbReference type="Pfam" id="PF05685"/>
    </source>
</evidence>
<protein>
    <submittedName>
        <fullName evidence="2">Uma2 family endonuclease</fullName>
    </submittedName>
</protein>
<organism evidence="2 3">
    <name type="scientific">Hufsiella ginkgonis</name>
    <dbReference type="NCBI Taxonomy" id="2695274"/>
    <lineage>
        <taxon>Bacteria</taxon>
        <taxon>Pseudomonadati</taxon>
        <taxon>Bacteroidota</taxon>
        <taxon>Sphingobacteriia</taxon>
        <taxon>Sphingobacteriales</taxon>
        <taxon>Sphingobacteriaceae</taxon>
        <taxon>Hufsiella</taxon>
    </lineage>
</organism>
<accession>A0A7K1XYY7</accession>
<dbReference type="Proteomes" id="UP000451233">
    <property type="component" value="Unassembled WGS sequence"/>
</dbReference>
<keyword evidence="2" id="KW-0255">Endonuclease</keyword>
<dbReference type="CDD" id="cd06260">
    <property type="entry name" value="DUF820-like"/>
    <property type="match status" value="1"/>
</dbReference>
<dbReference type="PANTHER" id="PTHR36558">
    <property type="entry name" value="GLR1098 PROTEIN"/>
    <property type="match status" value="1"/>
</dbReference>